<dbReference type="Proteomes" id="UP001290101">
    <property type="component" value="Unassembled WGS sequence"/>
</dbReference>
<name>A0ABU5JE00_9ACTN</name>
<protein>
    <submittedName>
        <fullName evidence="2">Aspartate/glutamate racemase family protein</fullName>
    </submittedName>
</protein>
<accession>A0ABU5JE00</accession>
<comment type="caution">
    <text evidence="2">The sequence shown here is derived from an EMBL/GenBank/DDBJ whole genome shotgun (WGS) entry which is preliminary data.</text>
</comment>
<dbReference type="Pfam" id="PF01177">
    <property type="entry name" value="Asp_Glu_race"/>
    <property type="match status" value="1"/>
</dbReference>
<dbReference type="InterPro" id="IPR053714">
    <property type="entry name" value="Iso_Racemase_Enz_sf"/>
</dbReference>
<dbReference type="EMBL" id="JAXOTQ010000017">
    <property type="protein sequence ID" value="MDZ5490801.1"/>
    <property type="molecule type" value="Genomic_DNA"/>
</dbReference>
<evidence type="ECO:0000313" key="2">
    <source>
        <dbReference type="EMBL" id="MDZ5490801.1"/>
    </source>
</evidence>
<dbReference type="InterPro" id="IPR052186">
    <property type="entry name" value="Hydantoin_racemase-like"/>
</dbReference>
<dbReference type="Gene3D" id="3.40.50.12500">
    <property type="match status" value="1"/>
</dbReference>
<dbReference type="InterPro" id="IPR015942">
    <property type="entry name" value="Asp/Glu/hydantoin_racemase"/>
</dbReference>
<keyword evidence="3" id="KW-1185">Reference proteome</keyword>
<dbReference type="PANTHER" id="PTHR28047">
    <property type="entry name" value="PROTEIN DCG1"/>
    <property type="match status" value="1"/>
</dbReference>
<dbReference type="RefSeq" id="WP_322440868.1">
    <property type="nucleotide sequence ID" value="NZ_JAXOTQ010000017.1"/>
</dbReference>
<proteinExistence type="inferred from homology"/>
<reference evidence="2 3" key="1">
    <citation type="submission" date="2023-12" db="EMBL/GenBank/DDBJ databases">
        <title>Micromonospora sp. nov., isolated from Atacama Desert.</title>
        <authorList>
            <person name="Carro L."/>
            <person name="Golinska P."/>
            <person name="Klenk H.-P."/>
            <person name="Goodfellow M."/>
        </authorList>
    </citation>
    <scope>NUCLEOTIDE SEQUENCE [LARGE SCALE GENOMIC DNA]</scope>
    <source>
        <strain evidence="2 3">4G53</strain>
    </source>
</reference>
<dbReference type="PANTHER" id="PTHR28047:SF5">
    <property type="entry name" value="PROTEIN DCG1"/>
    <property type="match status" value="1"/>
</dbReference>
<comment type="similarity">
    <text evidence="1">Belongs to the HyuE racemase family.</text>
</comment>
<evidence type="ECO:0000313" key="3">
    <source>
        <dbReference type="Proteomes" id="UP001290101"/>
    </source>
</evidence>
<sequence length="241" mass="25720">MRVLLIMNGSRARYAGGADEARLRVWQPYCAPGTQLEIGYLPDEDSSGGVARNYEFGTADAATRQAVLYPDRCAQAEQEGYDAVIMHCCSDPGLERARARVSIPVIGPGEATLRAGAMLSRAIGMTVPSDKSVKHHREQVTELGLDDRLLGIEPINRPIGAYARQDPRAMTDALVAAAQRLVDRGADVICPTGLAFIPVRVAAAEVARRIRVPVLDPALLAVRATETLVASVAAARTPPLG</sequence>
<gene>
    <name evidence="2" type="ORF">U2F25_15225</name>
</gene>
<evidence type="ECO:0000256" key="1">
    <source>
        <dbReference type="ARBA" id="ARBA00038414"/>
    </source>
</evidence>
<organism evidence="2 3">
    <name type="scientific">Micromonospora sicca</name>
    <dbReference type="NCBI Taxonomy" id="2202420"/>
    <lineage>
        <taxon>Bacteria</taxon>
        <taxon>Bacillati</taxon>
        <taxon>Actinomycetota</taxon>
        <taxon>Actinomycetes</taxon>
        <taxon>Micromonosporales</taxon>
        <taxon>Micromonosporaceae</taxon>
        <taxon>Micromonospora</taxon>
    </lineage>
</organism>